<evidence type="ECO:0000256" key="15">
    <source>
        <dbReference type="ARBA" id="ARBA00022946"/>
    </source>
</evidence>
<dbReference type="SUPFAM" id="SSF56112">
    <property type="entry name" value="Protein kinase-like (PK-like)"/>
    <property type="match status" value="1"/>
</dbReference>
<keyword evidence="9" id="KW-0547">Nucleotide-binding</keyword>
<sequence>MFRVGGPLWAQATAGDNAFAKIIKTGKKILRKVLQKDVGPAKGRELPKPTWSLSAKPVQLKERAGTKLIGGLFPKQLWNTQASELRRRAALRLISNSRKVPVFAFVGLSLGASLEQKRENAEDVLCSGIRGLFQQYEAKSSQVVSGDQQFSLETLELGQLIGKGCNAAVYEARPVTGSHPFQTTEAVSVDNPEVVAAEASPELAAVEQPPSVDQSATAVDSFHTMTVDDLNANAVTVEAKSESPPDADANSLPALDLEDDFTIIDEDTDNDPSDGADLSGWVFYKLSPVTTSMPDPDNDSDSDSDIFILAAEEDALQPIPETLDMNGGWSIHRAPSGGDMVTGTDVASSTASSADLGEDTASSCLSSVISREEEMMSTTDEFTDDLEPAPNIDESETSDYPLAVKMMFNYSVESKADHIMTAMVKETVPAQSRPSDQTVGRSSAYNRKKHLPPHPNIVTMHGVFVDQTPSLPGDSDAYPSALPPRLHKDGFGRNSTLFLVMKKYTMTLREFLAGEGITMATRCRVFAQLLEGVTHLGQHGIAHRDLKSDNILIDLTDGTEHPLLAVSDFGCCLADTTHGLKIPYVTGEVDKGGNCALMAPEIKCAEPGVGVVLDYSLADLWAAGALAYEIFGLRNPFYGPLDARCYSDGDLPELPAEVPDTVRKLVQLMLQRDPSQRPTPAVAATVIQLYLWAPADLRPLKSRSADCGNAQRLWQYKRLCDWLEQLAVEAVCQRVFRSEGPQLDVVLKHLFLSRVTQQDILTTVSFE</sequence>
<dbReference type="GO" id="GO:0046872">
    <property type="term" value="F:metal ion binding"/>
    <property type="evidence" value="ECO:0007669"/>
    <property type="project" value="UniProtKB-KW"/>
</dbReference>
<feature type="compositionally biased region" description="Polar residues" evidence="19">
    <location>
        <begin position="429"/>
        <end position="445"/>
    </location>
</feature>
<keyword evidence="22" id="KW-1185">Reference proteome</keyword>
<evidence type="ECO:0000256" key="3">
    <source>
        <dbReference type="ARBA" id="ARBA00004514"/>
    </source>
</evidence>
<dbReference type="PANTHER" id="PTHR22972">
    <property type="entry name" value="SERINE/THREONINE PROTEIN KINASE"/>
    <property type="match status" value="1"/>
</dbReference>
<evidence type="ECO:0000256" key="8">
    <source>
        <dbReference type="ARBA" id="ARBA00022723"/>
    </source>
</evidence>
<dbReference type="InterPro" id="IPR008271">
    <property type="entry name" value="Ser/Thr_kinase_AS"/>
</dbReference>
<gene>
    <name evidence="21" type="ORF">BaRGS_00017849</name>
</gene>
<evidence type="ECO:0000256" key="19">
    <source>
        <dbReference type="SAM" id="MobiDB-lite"/>
    </source>
</evidence>
<evidence type="ECO:0000313" key="21">
    <source>
        <dbReference type="EMBL" id="KAK7490977.1"/>
    </source>
</evidence>
<evidence type="ECO:0000256" key="4">
    <source>
        <dbReference type="ARBA" id="ARBA00004572"/>
    </source>
</evidence>
<evidence type="ECO:0000256" key="17">
    <source>
        <dbReference type="ARBA" id="ARBA00047899"/>
    </source>
</evidence>
<dbReference type="GO" id="GO:0004674">
    <property type="term" value="F:protein serine/threonine kinase activity"/>
    <property type="evidence" value="ECO:0007669"/>
    <property type="project" value="UniProtKB-KW"/>
</dbReference>
<dbReference type="AlphaFoldDB" id="A0ABD0KW38"/>
<dbReference type="GO" id="GO:0005524">
    <property type="term" value="F:ATP binding"/>
    <property type="evidence" value="ECO:0007669"/>
    <property type="project" value="UniProtKB-KW"/>
</dbReference>
<dbReference type="InterPro" id="IPR011009">
    <property type="entry name" value="Kinase-like_dom_sf"/>
</dbReference>
<organism evidence="21 22">
    <name type="scientific">Batillaria attramentaria</name>
    <dbReference type="NCBI Taxonomy" id="370345"/>
    <lineage>
        <taxon>Eukaryota</taxon>
        <taxon>Metazoa</taxon>
        <taxon>Spiralia</taxon>
        <taxon>Lophotrochozoa</taxon>
        <taxon>Mollusca</taxon>
        <taxon>Gastropoda</taxon>
        <taxon>Caenogastropoda</taxon>
        <taxon>Sorbeoconcha</taxon>
        <taxon>Cerithioidea</taxon>
        <taxon>Batillariidae</taxon>
        <taxon>Batillaria</taxon>
    </lineage>
</organism>
<keyword evidence="14" id="KW-0460">Magnesium</keyword>
<evidence type="ECO:0000256" key="5">
    <source>
        <dbReference type="ARBA" id="ARBA00012513"/>
    </source>
</evidence>
<evidence type="ECO:0000256" key="13">
    <source>
        <dbReference type="ARBA" id="ARBA00022840"/>
    </source>
</evidence>
<feature type="compositionally biased region" description="Acidic residues" evidence="19">
    <location>
        <begin position="381"/>
        <end position="396"/>
    </location>
</feature>
<evidence type="ECO:0000313" key="22">
    <source>
        <dbReference type="Proteomes" id="UP001519460"/>
    </source>
</evidence>
<feature type="region of interest" description="Disordered" evidence="19">
    <location>
        <begin position="374"/>
        <end position="396"/>
    </location>
</feature>
<dbReference type="GO" id="GO:0005829">
    <property type="term" value="C:cytosol"/>
    <property type="evidence" value="ECO:0007669"/>
    <property type="project" value="UniProtKB-SubCell"/>
</dbReference>
<evidence type="ECO:0000256" key="11">
    <source>
        <dbReference type="ARBA" id="ARBA00022787"/>
    </source>
</evidence>
<evidence type="ECO:0000256" key="9">
    <source>
        <dbReference type="ARBA" id="ARBA00022741"/>
    </source>
</evidence>
<evidence type="ECO:0000259" key="20">
    <source>
        <dbReference type="PROSITE" id="PS50011"/>
    </source>
</evidence>
<comment type="catalytic activity">
    <reaction evidence="17">
        <text>L-threonyl-[protein] + ATP = O-phospho-L-threonyl-[protein] + ADP + H(+)</text>
        <dbReference type="Rhea" id="RHEA:46608"/>
        <dbReference type="Rhea" id="RHEA-COMP:11060"/>
        <dbReference type="Rhea" id="RHEA-COMP:11605"/>
        <dbReference type="ChEBI" id="CHEBI:15378"/>
        <dbReference type="ChEBI" id="CHEBI:30013"/>
        <dbReference type="ChEBI" id="CHEBI:30616"/>
        <dbReference type="ChEBI" id="CHEBI:61977"/>
        <dbReference type="ChEBI" id="CHEBI:456216"/>
        <dbReference type="EC" id="2.7.11.1"/>
    </reaction>
</comment>
<proteinExistence type="predicted"/>
<comment type="subcellular location">
    <subcellularLocation>
        <location evidence="3">Cytoplasm</location>
        <location evidence="3">Cytosol</location>
    </subcellularLocation>
    <subcellularLocation>
        <location evidence="2">Mitochondrion inner membrane</location>
        <topology evidence="2">Single-pass membrane protein</topology>
    </subcellularLocation>
    <subcellularLocation>
        <location evidence="4">Mitochondrion outer membrane</location>
        <topology evidence="4">Single-pass membrane protein</topology>
    </subcellularLocation>
</comment>
<evidence type="ECO:0000256" key="10">
    <source>
        <dbReference type="ARBA" id="ARBA00022777"/>
    </source>
</evidence>
<protein>
    <recommendedName>
        <fullName evidence="5">non-specific serine/threonine protein kinase</fullName>
        <ecNumber evidence="5">2.7.11.1</ecNumber>
    </recommendedName>
</protein>
<evidence type="ECO:0000256" key="12">
    <source>
        <dbReference type="ARBA" id="ARBA00022792"/>
    </source>
</evidence>
<evidence type="ECO:0000256" key="6">
    <source>
        <dbReference type="ARBA" id="ARBA00022527"/>
    </source>
</evidence>
<dbReference type="InterPro" id="IPR051511">
    <property type="entry name" value="MitoQC_Scaffold_Kinases"/>
</dbReference>
<comment type="catalytic activity">
    <reaction evidence="18">
        <text>L-seryl-[protein] + ATP = O-phospho-L-seryl-[protein] + ADP + H(+)</text>
        <dbReference type="Rhea" id="RHEA:17989"/>
        <dbReference type="Rhea" id="RHEA-COMP:9863"/>
        <dbReference type="Rhea" id="RHEA-COMP:11604"/>
        <dbReference type="ChEBI" id="CHEBI:15378"/>
        <dbReference type="ChEBI" id="CHEBI:29999"/>
        <dbReference type="ChEBI" id="CHEBI:30616"/>
        <dbReference type="ChEBI" id="CHEBI:83421"/>
        <dbReference type="ChEBI" id="CHEBI:456216"/>
        <dbReference type="EC" id="2.7.11.1"/>
    </reaction>
</comment>
<dbReference type="EC" id="2.7.11.1" evidence="5"/>
<feature type="domain" description="Protein kinase" evidence="20">
    <location>
        <begin position="354"/>
        <end position="691"/>
    </location>
</feature>
<evidence type="ECO:0000256" key="2">
    <source>
        <dbReference type="ARBA" id="ARBA00004434"/>
    </source>
</evidence>
<dbReference type="PANTHER" id="PTHR22972:SF7">
    <property type="entry name" value="SERINE_THREONINE-PROTEIN KINASE PINK1, MITOCHONDRIAL"/>
    <property type="match status" value="1"/>
</dbReference>
<dbReference type="Pfam" id="PF00069">
    <property type="entry name" value="Pkinase"/>
    <property type="match status" value="1"/>
</dbReference>
<keyword evidence="7" id="KW-0808">Transferase</keyword>
<keyword evidence="16" id="KW-0496">Mitochondrion</keyword>
<feature type="region of interest" description="Disordered" evidence="19">
    <location>
        <begin position="428"/>
        <end position="452"/>
    </location>
</feature>
<keyword evidence="15" id="KW-0809">Transit peptide</keyword>
<keyword evidence="8" id="KW-0479">Metal-binding</keyword>
<dbReference type="Gene3D" id="1.10.510.10">
    <property type="entry name" value="Transferase(Phosphotransferase) domain 1"/>
    <property type="match status" value="1"/>
</dbReference>
<evidence type="ECO:0000256" key="1">
    <source>
        <dbReference type="ARBA" id="ARBA00001946"/>
    </source>
</evidence>
<dbReference type="PROSITE" id="PS50011">
    <property type="entry name" value="PROTEIN_KINASE_DOM"/>
    <property type="match status" value="1"/>
</dbReference>
<dbReference type="GO" id="GO:0005741">
    <property type="term" value="C:mitochondrial outer membrane"/>
    <property type="evidence" value="ECO:0007669"/>
    <property type="project" value="UniProtKB-SubCell"/>
</dbReference>
<keyword evidence="11" id="KW-1000">Mitochondrion outer membrane</keyword>
<dbReference type="Proteomes" id="UP001519460">
    <property type="component" value="Unassembled WGS sequence"/>
</dbReference>
<evidence type="ECO:0000256" key="14">
    <source>
        <dbReference type="ARBA" id="ARBA00022842"/>
    </source>
</evidence>
<keyword evidence="10" id="KW-0418">Kinase</keyword>
<dbReference type="SMART" id="SM00220">
    <property type="entry name" value="S_TKc"/>
    <property type="match status" value="1"/>
</dbReference>
<evidence type="ECO:0000256" key="18">
    <source>
        <dbReference type="ARBA" id="ARBA00048679"/>
    </source>
</evidence>
<dbReference type="PROSITE" id="PS00108">
    <property type="entry name" value="PROTEIN_KINASE_ST"/>
    <property type="match status" value="1"/>
</dbReference>
<keyword evidence="13" id="KW-0067">ATP-binding</keyword>
<comment type="caution">
    <text evidence="21">The sequence shown here is derived from an EMBL/GenBank/DDBJ whole genome shotgun (WGS) entry which is preliminary data.</text>
</comment>
<reference evidence="21 22" key="1">
    <citation type="journal article" date="2023" name="Sci. Data">
        <title>Genome assembly of the Korean intertidal mud-creeper Batillaria attramentaria.</title>
        <authorList>
            <person name="Patra A.K."/>
            <person name="Ho P.T."/>
            <person name="Jun S."/>
            <person name="Lee S.J."/>
            <person name="Kim Y."/>
            <person name="Won Y.J."/>
        </authorList>
    </citation>
    <scope>NUCLEOTIDE SEQUENCE [LARGE SCALE GENOMIC DNA]</scope>
    <source>
        <strain evidence="21">Wonlab-2016</strain>
    </source>
</reference>
<keyword evidence="12" id="KW-0999">Mitochondrion inner membrane</keyword>
<dbReference type="InterPro" id="IPR000719">
    <property type="entry name" value="Prot_kinase_dom"/>
</dbReference>
<evidence type="ECO:0000256" key="16">
    <source>
        <dbReference type="ARBA" id="ARBA00023128"/>
    </source>
</evidence>
<accession>A0ABD0KW38</accession>
<keyword evidence="6" id="KW-0723">Serine/threonine-protein kinase</keyword>
<keyword evidence="12" id="KW-0472">Membrane</keyword>
<name>A0ABD0KW38_9CAEN</name>
<dbReference type="EMBL" id="JACVVK020000121">
    <property type="protein sequence ID" value="KAK7490977.1"/>
    <property type="molecule type" value="Genomic_DNA"/>
</dbReference>
<dbReference type="GO" id="GO:0005743">
    <property type="term" value="C:mitochondrial inner membrane"/>
    <property type="evidence" value="ECO:0007669"/>
    <property type="project" value="UniProtKB-SubCell"/>
</dbReference>
<evidence type="ECO:0000256" key="7">
    <source>
        <dbReference type="ARBA" id="ARBA00022679"/>
    </source>
</evidence>
<comment type="cofactor">
    <cofactor evidence="1">
        <name>Mg(2+)</name>
        <dbReference type="ChEBI" id="CHEBI:18420"/>
    </cofactor>
</comment>